<accession>A0A4Y9FAH8</accession>
<dbReference type="GO" id="GO:0003677">
    <property type="term" value="F:DNA binding"/>
    <property type="evidence" value="ECO:0007669"/>
    <property type="project" value="UniProtKB-KW"/>
</dbReference>
<name>A0A4Y9FAH8_9DEIN</name>
<feature type="domain" description="Helix-turn-helix" evidence="1">
    <location>
        <begin position="18"/>
        <end position="64"/>
    </location>
</feature>
<protein>
    <submittedName>
        <fullName evidence="2">DNA-binding protein</fullName>
    </submittedName>
</protein>
<dbReference type="RefSeq" id="WP_135260284.1">
    <property type="nucleotide sequence ID" value="NZ_SJZF01000011.1"/>
</dbReference>
<dbReference type="Pfam" id="PF12728">
    <property type="entry name" value="HTH_17"/>
    <property type="match status" value="1"/>
</dbReference>
<comment type="caution">
    <text evidence="2">The sequence shown here is derived from an EMBL/GenBank/DDBJ whole genome shotgun (WGS) entry which is preliminary data.</text>
</comment>
<reference evidence="2 3" key="1">
    <citation type="submission" date="2019-03" db="EMBL/GenBank/DDBJ databases">
        <title>Thermus tengchongensis species for the arsenic transformation mechanism.</title>
        <authorList>
            <person name="Yuan G.C."/>
        </authorList>
    </citation>
    <scope>NUCLEOTIDE SEQUENCE [LARGE SCALE GENOMIC DNA]</scope>
    <source>
        <strain evidence="2 3">15W</strain>
    </source>
</reference>
<sequence length="126" mass="13635">MNLPELLERHGLADKATLTFREVAELLGVGRPAVEELVRSGRLRAVRVGRRLYVPVSALEDFLNPVVDLREAAQVALGLMERAGLAPRLRAAEKGFVVEVEGDWAVGLTPTEAAWALAKRLAGKGV</sequence>
<dbReference type="EMBL" id="SJZF01000011">
    <property type="protein sequence ID" value="TFU26167.1"/>
    <property type="molecule type" value="Genomic_DNA"/>
</dbReference>
<dbReference type="InterPro" id="IPR041657">
    <property type="entry name" value="HTH_17"/>
</dbReference>
<dbReference type="NCBIfam" id="TIGR01764">
    <property type="entry name" value="excise"/>
    <property type="match status" value="1"/>
</dbReference>
<evidence type="ECO:0000313" key="3">
    <source>
        <dbReference type="Proteomes" id="UP000297668"/>
    </source>
</evidence>
<proteinExistence type="predicted"/>
<evidence type="ECO:0000259" key="1">
    <source>
        <dbReference type="Pfam" id="PF12728"/>
    </source>
</evidence>
<dbReference type="Proteomes" id="UP000297668">
    <property type="component" value="Unassembled WGS sequence"/>
</dbReference>
<evidence type="ECO:0000313" key="2">
    <source>
        <dbReference type="EMBL" id="TFU26167.1"/>
    </source>
</evidence>
<dbReference type="AlphaFoldDB" id="A0A4Y9FAH8"/>
<keyword evidence="2" id="KW-0238">DNA-binding</keyword>
<organism evidence="2 3">
    <name type="scientific">Thermus tengchongensis</name>
    <dbReference type="NCBI Taxonomy" id="1214928"/>
    <lineage>
        <taxon>Bacteria</taxon>
        <taxon>Thermotogati</taxon>
        <taxon>Deinococcota</taxon>
        <taxon>Deinococci</taxon>
        <taxon>Thermales</taxon>
        <taxon>Thermaceae</taxon>
        <taxon>Thermus</taxon>
    </lineage>
</organism>
<gene>
    <name evidence="2" type="ORF">E0687_07185</name>
</gene>
<dbReference type="InterPro" id="IPR010093">
    <property type="entry name" value="SinI_DNA-bd"/>
</dbReference>